<organism evidence="2 3">
    <name type="scientific">Amphimedon queenslandica</name>
    <name type="common">Sponge</name>
    <dbReference type="NCBI Taxonomy" id="400682"/>
    <lineage>
        <taxon>Eukaryota</taxon>
        <taxon>Metazoa</taxon>
        <taxon>Porifera</taxon>
        <taxon>Demospongiae</taxon>
        <taxon>Heteroscleromorpha</taxon>
        <taxon>Haplosclerida</taxon>
        <taxon>Niphatidae</taxon>
        <taxon>Amphimedon</taxon>
    </lineage>
</organism>
<feature type="chain" id="PRO_5042856527" evidence="1">
    <location>
        <begin position="25"/>
        <end position="622"/>
    </location>
</feature>
<reference evidence="3" key="1">
    <citation type="journal article" date="2010" name="Nature">
        <title>The Amphimedon queenslandica genome and the evolution of animal complexity.</title>
        <authorList>
            <person name="Srivastava M."/>
            <person name="Simakov O."/>
            <person name="Chapman J."/>
            <person name="Fahey B."/>
            <person name="Gauthier M.E."/>
            <person name="Mitros T."/>
            <person name="Richards G.S."/>
            <person name="Conaco C."/>
            <person name="Dacre M."/>
            <person name="Hellsten U."/>
            <person name="Larroux C."/>
            <person name="Putnam N.H."/>
            <person name="Stanke M."/>
            <person name="Adamska M."/>
            <person name="Darling A."/>
            <person name="Degnan S.M."/>
            <person name="Oakley T.H."/>
            <person name="Plachetzki D.C."/>
            <person name="Zhai Y."/>
            <person name="Adamski M."/>
            <person name="Calcino A."/>
            <person name="Cummins S.F."/>
            <person name="Goodstein D.M."/>
            <person name="Harris C."/>
            <person name="Jackson D.J."/>
            <person name="Leys S.P."/>
            <person name="Shu S."/>
            <person name="Woodcroft B.J."/>
            <person name="Vervoort M."/>
            <person name="Kosik K.S."/>
            <person name="Manning G."/>
            <person name="Degnan B.M."/>
            <person name="Rokhsar D.S."/>
        </authorList>
    </citation>
    <scope>NUCLEOTIDE SEQUENCE [LARGE SCALE GENOMIC DNA]</scope>
</reference>
<dbReference type="EnsemblMetazoa" id="XM_020007804.1">
    <property type="protein sequence ID" value="XP_019863363.1"/>
    <property type="gene ID" value="LOC109592334"/>
</dbReference>
<sequence>MLSKLVVLLFVLLFFLEQAKYAEGASERDDVIKGLLDKVAKSQIKETVPYDFPFNFYKQKGVFPSNIRLNFVGSPEDTLIRREFKIFDNNAFVTLWVSSILLETVRFNKAAQPSDEQMLNAIQAVYTYHDKNFLDHNETRLVFWPQTYNETAGTWSCAPLNLDKTVAMGEEFFVLAEKMFKDLDLKKFASKIAEFIQSIVDSVAAFYIPADFDDTFVNIGLGSLLKNYQSVSRQPYLSWLSNNTNNVQSAVKALKEYSYKPFSSSSGNSYIDPRTYFYLRKFLQKSHGTGQLFLVTTWVESLNESRAKYYKKYRMPFNINNVDLTVSANVLYGLTAAVLSDMQDPNSWFDEEVQMIYLNTTSLVMYEISNNFSSRPDLALTYYPSVFNFYWFTSRILNLLNLCDQLPYPVMQTVREIMRSIMYGVGTEFILKQATMQDNYIFFDDFLGVNDTDEFGKPVNHGDDRISSTSMAINALFYIWSNASSGQLSPNVPDNVQDTLVRACDWLTDEALSDKLEHMSVFFSGSVKTGDDLPPLFPANFIQRVNGSAILHKNSTNFDDVITAVTGLIPEDKYQELLNEPFFGYKISYDFHGYNSEGDYFPFWSSDTFTYAACICFSTVSV</sequence>
<name>A0AAN0K2I8_AMPQE</name>
<evidence type="ECO:0000256" key="1">
    <source>
        <dbReference type="SAM" id="SignalP"/>
    </source>
</evidence>
<keyword evidence="1" id="KW-0732">Signal</keyword>
<reference evidence="2" key="2">
    <citation type="submission" date="2024-06" db="UniProtKB">
        <authorList>
            <consortium name="EnsemblMetazoa"/>
        </authorList>
    </citation>
    <scope>IDENTIFICATION</scope>
</reference>
<keyword evidence="3" id="KW-1185">Reference proteome</keyword>
<dbReference type="Proteomes" id="UP000007879">
    <property type="component" value="Unassembled WGS sequence"/>
</dbReference>
<evidence type="ECO:0000313" key="3">
    <source>
        <dbReference type="Proteomes" id="UP000007879"/>
    </source>
</evidence>
<dbReference type="KEGG" id="aqu:109592334"/>
<protein>
    <submittedName>
        <fullName evidence="2">Uncharacterized protein</fullName>
    </submittedName>
</protein>
<dbReference type="AlphaFoldDB" id="A0AAN0K2I8"/>
<dbReference type="RefSeq" id="XP_019863363.1">
    <property type="nucleotide sequence ID" value="XM_020007804.1"/>
</dbReference>
<accession>A0AAN0K2I8</accession>
<feature type="signal peptide" evidence="1">
    <location>
        <begin position="1"/>
        <end position="24"/>
    </location>
</feature>
<dbReference type="GeneID" id="109592334"/>
<evidence type="ECO:0000313" key="2">
    <source>
        <dbReference type="EnsemblMetazoa" id="XP_019863363.1"/>
    </source>
</evidence>
<proteinExistence type="predicted"/>